<dbReference type="GO" id="GO:0015031">
    <property type="term" value="P:protein transport"/>
    <property type="evidence" value="ECO:0007669"/>
    <property type="project" value="UniProtKB-ARBA"/>
</dbReference>
<comment type="caution">
    <text evidence="14">The sequence shown here is derived from an EMBL/GenBank/DDBJ whole genome shotgun (WGS) entry which is preliminary data.</text>
</comment>
<protein>
    <recommendedName>
        <fullName evidence="11">Reticulocalbin-3</fullName>
    </recommendedName>
</protein>
<dbReference type="Gene3D" id="1.10.238.10">
    <property type="entry name" value="EF-hand"/>
    <property type="match status" value="2"/>
</dbReference>
<proteinExistence type="predicted"/>
<feature type="signal peptide" evidence="12">
    <location>
        <begin position="1"/>
        <end position="19"/>
    </location>
</feature>
<evidence type="ECO:0000256" key="4">
    <source>
        <dbReference type="ARBA" id="ARBA00022737"/>
    </source>
</evidence>
<dbReference type="PROSITE" id="PS00018">
    <property type="entry name" value="EF_HAND_1"/>
    <property type="match status" value="4"/>
</dbReference>
<dbReference type="SUPFAM" id="SSF47473">
    <property type="entry name" value="EF-hand"/>
    <property type="match status" value="2"/>
</dbReference>
<evidence type="ECO:0000256" key="7">
    <source>
        <dbReference type="ARBA" id="ARBA00023180"/>
    </source>
</evidence>
<evidence type="ECO:0000256" key="3">
    <source>
        <dbReference type="ARBA" id="ARBA00022729"/>
    </source>
</evidence>
<keyword evidence="15" id="KW-1185">Reference proteome</keyword>
<sequence length="332" mass="38538">MLKLSSVLCICLCLVSVRAAPEKNLAGSRKLSDKEHFDKDGKHNKEYDHEAFLGKEKKSFDQLTPEESIERLGKLVDQIDKDGDGKVSAQELKDWIQFSKTQQHLDAAGKRWEDTKTREEKLVSRSDFKGDKSIDPMGPLPWERYKRMSYGPDPENHEDSKRLLKQMKMDERRWKAADLDHDGKLSKAEFAAFNQPWEYDYMHVVTAQENLEDMDKDMDGKISLQEYLEGIYQKSAGEMTEEELKGKEADKEYFQSERDRNKDGFLDTDEMKEWLFPTSFDYLAAEASHLIYHADSNEDKVLTKAEILAKHDLFVGSRVTNYGKDLTLHDEF</sequence>
<keyword evidence="4" id="KW-0677">Repeat</keyword>
<keyword evidence="3 12" id="KW-0732">Signal</keyword>
<evidence type="ECO:0000313" key="14">
    <source>
        <dbReference type="EMBL" id="KAK2565412.1"/>
    </source>
</evidence>
<gene>
    <name evidence="14" type="ORF">P5673_010467</name>
</gene>
<evidence type="ECO:0000256" key="12">
    <source>
        <dbReference type="SAM" id="SignalP"/>
    </source>
</evidence>
<feature type="chain" id="PRO_5041972235" description="Reticulocalbin-3" evidence="12">
    <location>
        <begin position="20"/>
        <end position="332"/>
    </location>
</feature>
<keyword evidence="8" id="KW-0143">Chaperone</keyword>
<keyword evidence="6" id="KW-0106">Calcium</keyword>
<evidence type="ECO:0000256" key="1">
    <source>
        <dbReference type="ARBA" id="ARBA00004319"/>
    </source>
</evidence>
<evidence type="ECO:0000313" key="15">
    <source>
        <dbReference type="Proteomes" id="UP001249851"/>
    </source>
</evidence>
<dbReference type="PROSITE" id="PS50222">
    <property type="entry name" value="EF_HAND_2"/>
    <property type="match status" value="4"/>
</dbReference>
<dbReference type="Proteomes" id="UP001249851">
    <property type="component" value="Unassembled WGS sequence"/>
</dbReference>
<dbReference type="Pfam" id="PF13202">
    <property type="entry name" value="EF-hand_5"/>
    <property type="match status" value="2"/>
</dbReference>
<dbReference type="GO" id="GO:0005788">
    <property type="term" value="C:endoplasmic reticulum lumen"/>
    <property type="evidence" value="ECO:0007669"/>
    <property type="project" value="UniProtKB-SubCell"/>
</dbReference>
<feature type="domain" description="EF-hand" evidence="13">
    <location>
        <begin position="202"/>
        <end position="237"/>
    </location>
</feature>
<evidence type="ECO:0000259" key="13">
    <source>
        <dbReference type="PROSITE" id="PS50222"/>
    </source>
</evidence>
<reference evidence="14" key="2">
    <citation type="journal article" date="2023" name="Science">
        <title>Genomic signatures of disease resistance in endangered staghorn corals.</title>
        <authorList>
            <person name="Vollmer S.V."/>
            <person name="Selwyn J.D."/>
            <person name="Despard B.A."/>
            <person name="Roesel C.L."/>
        </authorList>
    </citation>
    <scope>NUCLEOTIDE SEQUENCE</scope>
    <source>
        <strain evidence="14">K2</strain>
    </source>
</reference>
<feature type="domain" description="EF-hand" evidence="13">
    <location>
        <begin position="165"/>
        <end position="200"/>
    </location>
</feature>
<evidence type="ECO:0000256" key="5">
    <source>
        <dbReference type="ARBA" id="ARBA00022824"/>
    </source>
</evidence>
<evidence type="ECO:0000256" key="9">
    <source>
        <dbReference type="ARBA" id="ARBA00056975"/>
    </source>
</evidence>
<dbReference type="GO" id="GO:0005509">
    <property type="term" value="F:calcium ion binding"/>
    <property type="evidence" value="ECO:0007669"/>
    <property type="project" value="InterPro"/>
</dbReference>
<dbReference type="PANTHER" id="PTHR10827">
    <property type="entry name" value="RETICULOCALBIN"/>
    <property type="match status" value="1"/>
</dbReference>
<comment type="function">
    <text evidence="9">Probable molecular chaperone assisting protein biosynthesis and transport in the endoplasmic reticulum. Required for the proper biosynthesis and transport of pulmonary surfactant-associated protein A/SP-A, pulmonary surfactant-associated protein D/SP-D and the lipid transporter ABCA3. By regulating both the proper expression and the degradation through the endoplasmic reticulum-associated protein degradation pathway of these proteins plays a crucial role in pulmonary surfactant homeostasis. Has an anti-fibrotic activity by negatively regulating the secretion of type I and type III collagens. This calcium-binding protein also transiently associates with immature PCSK6 and regulates its secretion.</text>
</comment>
<dbReference type="InterPro" id="IPR018247">
    <property type="entry name" value="EF_Hand_1_Ca_BS"/>
</dbReference>
<evidence type="ECO:0000256" key="8">
    <source>
        <dbReference type="ARBA" id="ARBA00023186"/>
    </source>
</evidence>
<dbReference type="AlphaFoldDB" id="A0AAD9V914"/>
<dbReference type="EMBL" id="JARQWQ010000019">
    <property type="protein sequence ID" value="KAK2565412.1"/>
    <property type="molecule type" value="Genomic_DNA"/>
</dbReference>
<feature type="domain" description="EF-hand" evidence="13">
    <location>
        <begin position="259"/>
        <end position="281"/>
    </location>
</feature>
<keyword evidence="5" id="KW-0256">Endoplasmic reticulum</keyword>
<keyword evidence="2" id="KW-0479">Metal-binding</keyword>
<dbReference type="InterPro" id="IPR002048">
    <property type="entry name" value="EF_hand_dom"/>
</dbReference>
<keyword evidence="7" id="KW-0325">Glycoprotein</keyword>
<name>A0AAD9V914_ACRCE</name>
<evidence type="ECO:0000256" key="10">
    <source>
        <dbReference type="ARBA" id="ARBA00063143"/>
    </source>
</evidence>
<dbReference type="InterPro" id="IPR011992">
    <property type="entry name" value="EF-hand-dom_pair"/>
</dbReference>
<dbReference type="PANTHER" id="PTHR10827:SF52">
    <property type="entry name" value="IP16409P"/>
    <property type="match status" value="1"/>
</dbReference>
<dbReference type="Pfam" id="PF13499">
    <property type="entry name" value="EF-hand_7"/>
    <property type="match status" value="1"/>
</dbReference>
<dbReference type="SMART" id="SM00054">
    <property type="entry name" value="EFh"/>
    <property type="match status" value="2"/>
</dbReference>
<dbReference type="FunFam" id="1.10.238.10:FF:000104">
    <property type="entry name" value="calumenin isoform X1"/>
    <property type="match status" value="1"/>
</dbReference>
<reference evidence="14" key="1">
    <citation type="journal article" date="2023" name="G3 (Bethesda)">
        <title>Whole genome assembly and annotation of the endangered Caribbean coral Acropora cervicornis.</title>
        <authorList>
            <person name="Selwyn J.D."/>
            <person name="Vollmer S.V."/>
        </authorList>
    </citation>
    <scope>NUCLEOTIDE SEQUENCE</scope>
    <source>
        <strain evidence="14">K2</strain>
    </source>
</reference>
<evidence type="ECO:0000256" key="11">
    <source>
        <dbReference type="ARBA" id="ARBA00072696"/>
    </source>
</evidence>
<accession>A0AAD9V914</accession>
<comment type="subcellular location">
    <subcellularLocation>
        <location evidence="1">Endoplasmic reticulum lumen</location>
    </subcellularLocation>
</comment>
<evidence type="ECO:0000256" key="6">
    <source>
        <dbReference type="ARBA" id="ARBA00022837"/>
    </source>
</evidence>
<organism evidence="14 15">
    <name type="scientific">Acropora cervicornis</name>
    <name type="common">Staghorn coral</name>
    <dbReference type="NCBI Taxonomy" id="6130"/>
    <lineage>
        <taxon>Eukaryota</taxon>
        <taxon>Metazoa</taxon>
        <taxon>Cnidaria</taxon>
        <taxon>Anthozoa</taxon>
        <taxon>Hexacorallia</taxon>
        <taxon>Scleractinia</taxon>
        <taxon>Astrocoeniina</taxon>
        <taxon>Acroporidae</taxon>
        <taxon>Acropora</taxon>
    </lineage>
</organism>
<comment type="subunit">
    <text evidence="10">Interacts with PCSK6 (immature form including the propeptide); probably involved in the maturation and the secretion of PCSK6.</text>
</comment>
<evidence type="ECO:0000256" key="2">
    <source>
        <dbReference type="ARBA" id="ARBA00022723"/>
    </source>
</evidence>
<feature type="domain" description="EF-hand" evidence="13">
    <location>
        <begin position="67"/>
        <end position="102"/>
    </location>
</feature>